<keyword evidence="8 9" id="KW-0472">Membrane</keyword>
<evidence type="ECO:0000256" key="1">
    <source>
        <dbReference type="ARBA" id="ARBA00004323"/>
    </source>
</evidence>
<protein>
    <recommendedName>
        <fullName evidence="12">Glycoprotein endo-alpha-1,2-mannosidase</fullName>
    </recommendedName>
</protein>
<dbReference type="Proteomes" id="UP001152798">
    <property type="component" value="Chromosome 5"/>
</dbReference>
<dbReference type="EMBL" id="OV725081">
    <property type="protein sequence ID" value="CAH1402331.1"/>
    <property type="molecule type" value="Genomic_DNA"/>
</dbReference>
<keyword evidence="11" id="KW-1185">Reference proteome</keyword>
<keyword evidence="3 9" id="KW-0812">Transmembrane</keyword>
<accession>A0A9P0HHV8</accession>
<keyword evidence="6 9" id="KW-1133">Transmembrane helix</keyword>
<evidence type="ECO:0000256" key="9">
    <source>
        <dbReference type="SAM" id="Phobius"/>
    </source>
</evidence>
<dbReference type="GO" id="GO:0000139">
    <property type="term" value="C:Golgi membrane"/>
    <property type="evidence" value="ECO:0007669"/>
    <property type="project" value="UniProtKB-SubCell"/>
</dbReference>
<dbReference type="AlphaFoldDB" id="A0A9P0HHV8"/>
<comment type="similarity">
    <text evidence="2">Belongs to the glycosyl hydrolase 99 family.</text>
</comment>
<dbReference type="OrthoDB" id="406152at2759"/>
<evidence type="ECO:0000256" key="5">
    <source>
        <dbReference type="ARBA" id="ARBA00022968"/>
    </source>
</evidence>
<dbReference type="CDD" id="cd11574">
    <property type="entry name" value="GH99"/>
    <property type="match status" value="1"/>
</dbReference>
<organism evidence="10 11">
    <name type="scientific">Nezara viridula</name>
    <name type="common">Southern green stink bug</name>
    <name type="synonym">Cimex viridulus</name>
    <dbReference type="NCBI Taxonomy" id="85310"/>
    <lineage>
        <taxon>Eukaryota</taxon>
        <taxon>Metazoa</taxon>
        <taxon>Ecdysozoa</taxon>
        <taxon>Arthropoda</taxon>
        <taxon>Hexapoda</taxon>
        <taxon>Insecta</taxon>
        <taxon>Pterygota</taxon>
        <taxon>Neoptera</taxon>
        <taxon>Paraneoptera</taxon>
        <taxon>Hemiptera</taxon>
        <taxon>Heteroptera</taxon>
        <taxon>Panheteroptera</taxon>
        <taxon>Pentatomomorpha</taxon>
        <taxon>Pentatomoidea</taxon>
        <taxon>Pentatomidae</taxon>
        <taxon>Pentatominae</taxon>
        <taxon>Nezara</taxon>
    </lineage>
</organism>
<gene>
    <name evidence="10" type="ORF">NEZAVI_LOCUS11176</name>
</gene>
<reference evidence="10" key="1">
    <citation type="submission" date="2022-01" db="EMBL/GenBank/DDBJ databases">
        <authorList>
            <person name="King R."/>
        </authorList>
    </citation>
    <scope>NUCLEOTIDE SEQUENCE</scope>
</reference>
<dbReference type="Gene3D" id="3.20.20.80">
    <property type="entry name" value="Glycosidases"/>
    <property type="match status" value="1"/>
</dbReference>
<keyword evidence="4" id="KW-0378">Hydrolase</keyword>
<name>A0A9P0HHV8_NEZVI</name>
<feature type="transmembrane region" description="Helical" evidence="9">
    <location>
        <begin position="38"/>
        <end position="56"/>
    </location>
</feature>
<evidence type="ECO:0000256" key="3">
    <source>
        <dbReference type="ARBA" id="ARBA00022692"/>
    </source>
</evidence>
<evidence type="ECO:0000313" key="10">
    <source>
        <dbReference type="EMBL" id="CAH1402331.1"/>
    </source>
</evidence>
<evidence type="ECO:0000256" key="7">
    <source>
        <dbReference type="ARBA" id="ARBA00023034"/>
    </source>
</evidence>
<sequence length="466" mass="54658">MKSNYNFWCLCLSTCIQKIRTLIIGCIYYKITRLHHKFILPPILFILLLVLCISLYQQRQLNVISKSLLSTGSSSSYIIFNITSDNLVKIPPMNELKVKWVQNRIEKLSKKMKNVLMTKVSNLEELPQPNYRVHIFYYAWFKTPKEDGSWQHWNKELVSQKKDHEKDKLPPEDIYSSFYPYLGCYSSKNMSIIDYHMKMIRKAGIGVVVLSWLPPSFPDSPKDVLRQLMDVALKYELKVAFQIYFYTSRTHKSIAKQIQYLMLKVGDHPSLYLLKKENKLLPVFYIHESYKHSSYVWKEMLSEKGNISLRKTKYDGTFIGHLSDQSHITEIKHASFDGLYTYSSGNGFTYGSSWKNWNSLAKFCQENTLMFIPSVGPGFSDILSIKRTRHRLKGNYYEVGWRSALSKRPSFISISSFNHWQDGSQIEPAKSKKTPTRVYLDYEPEGPLFYINLTRWWVKQFLSSIE</sequence>
<dbReference type="GO" id="GO:0004559">
    <property type="term" value="F:alpha-mannosidase activity"/>
    <property type="evidence" value="ECO:0007669"/>
    <property type="project" value="TreeGrafter"/>
</dbReference>
<evidence type="ECO:0000256" key="4">
    <source>
        <dbReference type="ARBA" id="ARBA00022801"/>
    </source>
</evidence>
<evidence type="ECO:0008006" key="12">
    <source>
        <dbReference type="Google" id="ProtNLM"/>
    </source>
</evidence>
<dbReference type="InterPro" id="IPR026071">
    <property type="entry name" value="Glyco_Hydrolase_99"/>
</dbReference>
<keyword evidence="7" id="KW-0333">Golgi apparatus</keyword>
<evidence type="ECO:0000313" key="11">
    <source>
        <dbReference type="Proteomes" id="UP001152798"/>
    </source>
</evidence>
<dbReference type="PANTHER" id="PTHR13572:SF4">
    <property type="entry name" value="RE57134P"/>
    <property type="match status" value="1"/>
</dbReference>
<keyword evidence="5" id="KW-0735">Signal-anchor</keyword>
<dbReference type="PANTHER" id="PTHR13572">
    <property type="entry name" value="ENDO-ALPHA-1,2-MANNOSIDASE"/>
    <property type="match status" value="1"/>
</dbReference>
<evidence type="ECO:0000256" key="6">
    <source>
        <dbReference type="ARBA" id="ARBA00022989"/>
    </source>
</evidence>
<evidence type="ECO:0000256" key="8">
    <source>
        <dbReference type="ARBA" id="ARBA00023136"/>
    </source>
</evidence>
<proteinExistence type="inferred from homology"/>
<dbReference type="Pfam" id="PF16317">
    <property type="entry name" value="Glyco_hydro_99"/>
    <property type="match status" value="1"/>
</dbReference>
<evidence type="ECO:0000256" key="2">
    <source>
        <dbReference type="ARBA" id="ARBA00009559"/>
    </source>
</evidence>
<comment type="subcellular location">
    <subcellularLocation>
        <location evidence="1">Golgi apparatus membrane</location>
        <topology evidence="1">Single-pass type II membrane protein</topology>
    </subcellularLocation>
</comment>